<gene>
    <name evidence="1" type="ORF">HNV10_17140</name>
    <name evidence="2" type="ORF">HNV10_17150</name>
</gene>
<reference evidence="1" key="2">
    <citation type="submission" date="2020-05" db="EMBL/GenBank/DDBJ databases">
        <authorList>
            <person name="Xu G."/>
            <person name="Li J."/>
            <person name="Xiong Y."/>
            <person name="Gong T."/>
            <person name="Shi Y."/>
            <person name="Zhou J."/>
            <person name="Xiao F."/>
            <person name="Liu S."/>
            <person name="Liu X."/>
            <person name="Zhang Y."/>
            <person name="Ran X."/>
            <person name="Xiao D."/>
        </authorList>
    </citation>
    <scope>NUCLEOTIDE SEQUENCE</scope>
    <source>
        <strain evidence="1">KMM6491</strain>
    </source>
</reference>
<proteinExistence type="predicted"/>
<evidence type="ECO:0000313" key="3">
    <source>
        <dbReference type="Proteomes" id="UP000805085"/>
    </source>
</evidence>
<dbReference type="Proteomes" id="UP000805085">
    <property type="component" value="Unassembled WGS sequence"/>
</dbReference>
<dbReference type="EMBL" id="JABRWQ010000059">
    <property type="protein sequence ID" value="NRD24981.1"/>
    <property type="molecule type" value="Genomic_DNA"/>
</dbReference>
<accession>A0ABX2EC17</accession>
<feature type="non-terminal residue" evidence="1">
    <location>
        <position position="84"/>
    </location>
</feature>
<evidence type="ECO:0000313" key="1">
    <source>
        <dbReference type="EMBL" id="NRD24979.1"/>
    </source>
</evidence>
<organism evidence="1 3">
    <name type="scientific">Winogradskyella litoriviva</name>
    <dbReference type="NCBI Taxonomy" id="1220182"/>
    <lineage>
        <taxon>Bacteria</taxon>
        <taxon>Pseudomonadati</taxon>
        <taxon>Bacteroidota</taxon>
        <taxon>Flavobacteriia</taxon>
        <taxon>Flavobacteriales</taxon>
        <taxon>Flavobacteriaceae</taxon>
        <taxon>Winogradskyella</taxon>
    </lineage>
</organism>
<keyword evidence="3" id="KW-1185">Reference proteome</keyword>
<dbReference type="EMBL" id="JABRWQ010000057">
    <property type="protein sequence ID" value="NRD24979.1"/>
    <property type="molecule type" value="Genomic_DNA"/>
</dbReference>
<feature type="non-terminal residue" evidence="1">
    <location>
        <position position="1"/>
    </location>
</feature>
<reference evidence="1 3" key="1">
    <citation type="journal article" date="2015" name="Int. J. Syst. Evol. Microbiol.">
        <title>Winogradskyella litoriviva sp. nov., isolated from coastal seawater.</title>
        <authorList>
            <person name="Nedashkovskaya O.I."/>
            <person name="Kukhlevskiy A.D."/>
            <person name="Zhukova N.V."/>
            <person name="Kim S.J."/>
            <person name="Rhee S.K."/>
            <person name="Mikhailov V.V."/>
        </authorList>
    </citation>
    <scope>NUCLEOTIDE SEQUENCE [LARGE SCALE GENOMIC DNA]</scope>
    <source>
        <strain evidence="1 3">KMM6491</strain>
    </source>
</reference>
<comment type="caution">
    <text evidence="1">The sequence shown here is derived from an EMBL/GenBank/DDBJ whole genome shotgun (WGS) entry which is preliminary data.</text>
</comment>
<evidence type="ECO:0000313" key="2">
    <source>
        <dbReference type="EMBL" id="NRD24981.1"/>
    </source>
</evidence>
<sequence length="84" mass="9270">TEMDLSLKNGEITNYNPAYSVSYYETAAEAISESNPLPVLYTNTSNGQIIHVRVEAIETGCYSLTTLELVVEQAPIAFTPQDLR</sequence>
<name>A0ABX2EC17_9FLAO</name>
<protein>
    <submittedName>
        <fullName evidence="1">Uncharacterized protein</fullName>
    </submittedName>
</protein>